<reference evidence="3" key="1">
    <citation type="submission" date="2024-06" db="EMBL/GenBank/DDBJ databases">
        <title>Multi-omics analyses provide insights into the biosynthesis of the anticancer antibiotic pleurotin in Hohenbuehelia grisea.</title>
        <authorList>
            <person name="Weaver J.A."/>
            <person name="Alberti F."/>
        </authorList>
    </citation>
    <scope>NUCLEOTIDE SEQUENCE [LARGE SCALE GENOMIC DNA]</scope>
    <source>
        <strain evidence="3">T-177</strain>
    </source>
</reference>
<dbReference type="Proteomes" id="UP001556367">
    <property type="component" value="Unassembled WGS sequence"/>
</dbReference>
<organism evidence="2 3">
    <name type="scientific">Hohenbuehelia grisea</name>
    <dbReference type="NCBI Taxonomy" id="104357"/>
    <lineage>
        <taxon>Eukaryota</taxon>
        <taxon>Fungi</taxon>
        <taxon>Dikarya</taxon>
        <taxon>Basidiomycota</taxon>
        <taxon>Agaricomycotina</taxon>
        <taxon>Agaricomycetes</taxon>
        <taxon>Agaricomycetidae</taxon>
        <taxon>Agaricales</taxon>
        <taxon>Pleurotineae</taxon>
        <taxon>Pleurotaceae</taxon>
        <taxon>Hohenbuehelia</taxon>
    </lineage>
</organism>
<evidence type="ECO:0000313" key="3">
    <source>
        <dbReference type="Proteomes" id="UP001556367"/>
    </source>
</evidence>
<feature type="region of interest" description="Disordered" evidence="1">
    <location>
        <begin position="600"/>
        <end position="658"/>
    </location>
</feature>
<protein>
    <submittedName>
        <fullName evidence="2">Uncharacterized protein</fullName>
    </submittedName>
</protein>
<dbReference type="EMBL" id="JASNQZ010000002">
    <property type="protein sequence ID" value="KAL0960217.1"/>
    <property type="molecule type" value="Genomic_DNA"/>
</dbReference>
<gene>
    <name evidence="2" type="ORF">HGRIS_011851</name>
</gene>
<keyword evidence="3" id="KW-1185">Reference proteome</keyword>
<accession>A0ABR3JXC4</accession>
<comment type="caution">
    <text evidence="2">The sequence shown here is derived from an EMBL/GenBank/DDBJ whole genome shotgun (WGS) entry which is preliminary data.</text>
</comment>
<feature type="compositionally biased region" description="Polar residues" evidence="1">
    <location>
        <begin position="555"/>
        <end position="565"/>
    </location>
</feature>
<evidence type="ECO:0000313" key="2">
    <source>
        <dbReference type="EMBL" id="KAL0960217.1"/>
    </source>
</evidence>
<name>A0ABR3JXC4_9AGAR</name>
<evidence type="ECO:0000256" key="1">
    <source>
        <dbReference type="SAM" id="MobiDB-lite"/>
    </source>
</evidence>
<sequence>MPEYPELLAMGDIVRNSKGQAHWPTKQNKQPHFHLEIHPPVFAVDRTACSVDRTEYTGPSLTAIPNSSEDPSNRKLRPQYYERAQGASWAYLLNDQEGAPGQLYCAVRGKHMAIAAGHHLTVIHFGLEGHIVPMATSVYQEITGGGLIQSEHKDDEKARLMWSFAAPDSCREKNAKKPLEKINLLAVFVSDTHAWAVVDFSRLTRIHAISRDKIWTAEDLQPGSEAWPKIWSHFGGGPDWVVEADVIDEYLVQWRHGILRYYGHSHLITSFFSHEAGSTASTTPVEQFRAKRSVIITFASEFVKLPGVGRHIMTDFCGIFGVFPGEPLINWLRDKIKAQQLFDALKAFMRDFAKPRTLKRISRVQHSSNPFAYNATVDGCYKSLCCNVFRRTVAHIKLGQYNAMLVAGLFDPSHTIGQPYTKTCTLLKGKPTQRVWKRVYFRDGVLRVYTIIRAQAPLLPGWVDGPEKAVTKDISLFSLATDIGTASYHENLAGRIDPEKVQCKGPGRKKTIITGQAGRRSKEPTKAQLAAQAKREINGARQTIYEQLRRDETTEVASQEDSPSLESFEADGEYDDREVPFVSFSADDASLVRATQQELELSAPSSMETDPEPNAEPNTIGEEVEMAVASDMLRLDTDMSKAGRGQKRKRRNSEEGTMADNKVSILINYVLSER</sequence>
<feature type="region of interest" description="Disordered" evidence="1">
    <location>
        <begin position="551"/>
        <end position="573"/>
    </location>
</feature>
<proteinExistence type="predicted"/>